<evidence type="ECO:0000313" key="1">
    <source>
        <dbReference type="EMBL" id="GAA4026580.1"/>
    </source>
</evidence>
<proteinExistence type="predicted"/>
<dbReference type="EMBL" id="BAABCR010000010">
    <property type="protein sequence ID" value="GAA4026580.1"/>
    <property type="molecule type" value="Genomic_DNA"/>
</dbReference>
<accession>A0ABP7THW5</accession>
<sequence length="163" mass="18951">MRTHILIFAICLSLLSCQKKTEETNEKEIPIISSQLKLELDKLIKYSDSMSETPNFEKKFKSIWVVFYDFKDSGKCIGIESHYTYYDEKECDGFFNYNGKIISVYGLENEYSRKFIDINRNLNSTKKIPELKNYTENGEMIGGIFDELYAVEANGKLKRCAKA</sequence>
<organism evidence="1 2">
    <name type="scientific">Flavobacterium cheonhonense</name>
    <dbReference type="NCBI Taxonomy" id="706185"/>
    <lineage>
        <taxon>Bacteria</taxon>
        <taxon>Pseudomonadati</taxon>
        <taxon>Bacteroidota</taxon>
        <taxon>Flavobacteriia</taxon>
        <taxon>Flavobacteriales</taxon>
        <taxon>Flavobacteriaceae</taxon>
        <taxon>Flavobacterium</taxon>
    </lineage>
</organism>
<evidence type="ECO:0008006" key="3">
    <source>
        <dbReference type="Google" id="ProtNLM"/>
    </source>
</evidence>
<evidence type="ECO:0000313" key="2">
    <source>
        <dbReference type="Proteomes" id="UP001500968"/>
    </source>
</evidence>
<reference evidence="2" key="1">
    <citation type="journal article" date="2019" name="Int. J. Syst. Evol. Microbiol.">
        <title>The Global Catalogue of Microorganisms (GCM) 10K type strain sequencing project: providing services to taxonomists for standard genome sequencing and annotation.</title>
        <authorList>
            <consortium name="The Broad Institute Genomics Platform"/>
            <consortium name="The Broad Institute Genome Sequencing Center for Infectious Disease"/>
            <person name="Wu L."/>
            <person name="Ma J."/>
        </authorList>
    </citation>
    <scope>NUCLEOTIDE SEQUENCE [LARGE SCALE GENOMIC DNA]</scope>
    <source>
        <strain evidence="2">JCM 17064</strain>
    </source>
</reference>
<dbReference type="Proteomes" id="UP001500968">
    <property type="component" value="Unassembled WGS sequence"/>
</dbReference>
<protein>
    <recommendedName>
        <fullName evidence="3">Lipoprotein</fullName>
    </recommendedName>
</protein>
<gene>
    <name evidence="1" type="ORF">GCM10022386_07450</name>
</gene>
<keyword evidence="2" id="KW-1185">Reference proteome</keyword>
<dbReference type="RefSeq" id="WP_324692334.1">
    <property type="nucleotide sequence ID" value="NZ_BAABCR010000010.1"/>
</dbReference>
<comment type="caution">
    <text evidence="1">The sequence shown here is derived from an EMBL/GenBank/DDBJ whole genome shotgun (WGS) entry which is preliminary data.</text>
</comment>
<dbReference type="PROSITE" id="PS51257">
    <property type="entry name" value="PROKAR_LIPOPROTEIN"/>
    <property type="match status" value="1"/>
</dbReference>
<name>A0ABP7THW5_9FLAO</name>